<feature type="region of interest" description="Disordered" evidence="1">
    <location>
        <begin position="127"/>
        <end position="213"/>
    </location>
</feature>
<feature type="compositionally biased region" description="Basic residues" evidence="1">
    <location>
        <begin position="203"/>
        <end position="213"/>
    </location>
</feature>
<accession>A0AAN7M416</accession>
<feature type="region of interest" description="Disordered" evidence="1">
    <location>
        <begin position="44"/>
        <end position="94"/>
    </location>
</feature>
<dbReference type="EMBL" id="JAXQNO010000002">
    <property type="protein sequence ID" value="KAK4802243.1"/>
    <property type="molecule type" value="Genomic_DNA"/>
</dbReference>
<reference evidence="2 3" key="1">
    <citation type="journal article" date="2023" name="Hortic Res">
        <title>Pangenome of water caltrop reveals structural variations and asymmetric subgenome divergence after allopolyploidization.</title>
        <authorList>
            <person name="Zhang X."/>
            <person name="Chen Y."/>
            <person name="Wang L."/>
            <person name="Yuan Y."/>
            <person name="Fang M."/>
            <person name="Shi L."/>
            <person name="Lu R."/>
            <person name="Comes H.P."/>
            <person name="Ma Y."/>
            <person name="Chen Y."/>
            <person name="Huang G."/>
            <person name="Zhou Y."/>
            <person name="Zheng Z."/>
            <person name="Qiu Y."/>
        </authorList>
    </citation>
    <scope>NUCLEOTIDE SEQUENCE [LARGE SCALE GENOMIC DNA]</scope>
    <source>
        <strain evidence="2">F231</strain>
    </source>
</reference>
<protein>
    <submittedName>
        <fullName evidence="2">Uncharacterized protein</fullName>
    </submittedName>
</protein>
<sequence length="213" mass="22715">MMSRDSGLGRKTTAAVSSAMDEVEQLLQAAQDDVLLKLSVNSHHISRGSSDSLDPDLSRRFQALKARPSAPNPPPPHRPSPYPRGNDELKDVLGDDLSARFAALRGSANHSSSSSPLVVSSLNQAISEPSVSRGLIEQGCGSANPDNDEDEVEKIIQWAKDAACLDPSPPSDEEDNKDDDDDGDDDMGTGSSSDDDRGEAKGAKKGPRQRRNP</sequence>
<gene>
    <name evidence="2" type="ORF">SAY86_000446</name>
</gene>
<name>A0AAN7M416_TRANT</name>
<evidence type="ECO:0000256" key="1">
    <source>
        <dbReference type="SAM" id="MobiDB-lite"/>
    </source>
</evidence>
<keyword evidence="3" id="KW-1185">Reference proteome</keyword>
<comment type="caution">
    <text evidence="2">The sequence shown here is derived from an EMBL/GenBank/DDBJ whole genome shotgun (WGS) entry which is preliminary data.</text>
</comment>
<dbReference type="Proteomes" id="UP001346149">
    <property type="component" value="Unassembled WGS sequence"/>
</dbReference>
<proteinExistence type="predicted"/>
<evidence type="ECO:0000313" key="2">
    <source>
        <dbReference type="EMBL" id="KAK4802243.1"/>
    </source>
</evidence>
<evidence type="ECO:0000313" key="3">
    <source>
        <dbReference type="Proteomes" id="UP001346149"/>
    </source>
</evidence>
<dbReference type="AlphaFoldDB" id="A0AAN7M416"/>
<feature type="compositionally biased region" description="Pro residues" evidence="1">
    <location>
        <begin position="70"/>
        <end position="82"/>
    </location>
</feature>
<feature type="compositionally biased region" description="Acidic residues" evidence="1">
    <location>
        <begin position="171"/>
        <end position="187"/>
    </location>
</feature>
<organism evidence="2 3">
    <name type="scientific">Trapa natans</name>
    <name type="common">Water chestnut</name>
    <dbReference type="NCBI Taxonomy" id="22666"/>
    <lineage>
        <taxon>Eukaryota</taxon>
        <taxon>Viridiplantae</taxon>
        <taxon>Streptophyta</taxon>
        <taxon>Embryophyta</taxon>
        <taxon>Tracheophyta</taxon>
        <taxon>Spermatophyta</taxon>
        <taxon>Magnoliopsida</taxon>
        <taxon>eudicotyledons</taxon>
        <taxon>Gunneridae</taxon>
        <taxon>Pentapetalae</taxon>
        <taxon>rosids</taxon>
        <taxon>malvids</taxon>
        <taxon>Myrtales</taxon>
        <taxon>Lythraceae</taxon>
        <taxon>Trapa</taxon>
    </lineage>
</organism>